<keyword evidence="4" id="KW-1185">Reference proteome</keyword>
<dbReference type="Proteomes" id="UP000816034">
    <property type="component" value="Unassembled WGS sequence"/>
</dbReference>
<protein>
    <submittedName>
        <fullName evidence="3">Uncharacterized protein</fullName>
    </submittedName>
</protein>
<dbReference type="EMBL" id="PYSW02000100">
    <property type="protein sequence ID" value="KAG2370587.1"/>
    <property type="molecule type" value="Genomic_DNA"/>
</dbReference>
<accession>A0AA88KDE0</accession>
<dbReference type="InterPro" id="IPR000408">
    <property type="entry name" value="Reg_chr_condens"/>
</dbReference>
<evidence type="ECO:0000313" key="4">
    <source>
        <dbReference type="Proteomes" id="UP000816034"/>
    </source>
</evidence>
<keyword evidence="1" id="KW-0677">Repeat</keyword>
<dbReference type="Gene3D" id="2.130.10.30">
    <property type="entry name" value="Regulator of chromosome condensation 1/beta-lactamase-inhibitor protein II"/>
    <property type="match status" value="1"/>
</dbReference>
<dbReference type="PANTHER" id="PTHR22872">
    <property type="entry name" value="BTK-BINDING PROTEIN-RELATED"/>
    <property type="match status" value="1"/>
</dbReference>
<evidence type="ECO:0000256" key="1">
    <source>
        <dbReference type="ARBA" id="ARBA00022737"/>
    </source>
</evidence>
<comment type="caution">
    <text evidence="3">The sequence shown here is derived from an EMBL/GenBank/DDBJ whole genome shotgun (WGS) entry which is preliminary data.</text>
</comment>
<organism evidence="3 4">
    <name type="scientific">Naegleria lovaniensis</name>
    <name type="common">Amoeba</name>
    <dbReference type="NCBI Taxonomy" id="51637"/>
    <lineage>
        <taxon>Eukaryota</taxon>
        <taxon>Discoba</taxon>
        <taxon>Heterolobosea</taxon>
        <taxon>Tetramitia</taxon>
        <taxon>Eutetramitia</taxon>
        <taxon>Vahlkampfiidae</taxon>
        <taxon>Naegleria</taxon>
    </lineage>
</organism>
<dbReference type="PROSITE" id="PS00626">
    <property type="entry name" value="RCC1_2"/>
    <property type="match status" value="1"/>
</dbReference>
<sequence length="258" mass="28453">MKQQGRPSIISLEDLDCQSFGGLFIHLLSEAIQYSENNISQFGIPRDHTNNASKTSQAIQQCFSHGEELDSLIAFTNTASTIPTIIKRLGQHCLAYGHEVYTWGENSKGEVGDGTIEPRVVPLKVCSWDLQGPKMVEQVAAAPYVFYAIDQFGKLYAWGKNNRGQLGDRTTIDKNKPINVYMEGALLNKAVTLVCGGDLHTVVLTTDNQLYSFGDNQYGQLGLGYESAADYIMEAVPIPNLLNLVMKPLLIYNAEITT</sequence>
<name>A0AA88KDE0_NAELO</name>
<dbReference type="AlphaFoldDB" id="A0AA88KDE0"/>
<reference evidence="3 4" key="1">
    <citation type="journal article" date="2018" name="BMC Genomics">
        <title>The genome of Naegleria lovaniensis, the basis for a comparative approach to unravel pathogenicity factors of the human pathogenic amoeba N. fowleri.</title>
        <authorList>
            <person name="Liechti N."/>
            <person name="Schurch N."/>
            <person name="Bruggmann R."/>
            <person name="Wittwer M."/>
        </authorList>
    </citation>
    <scope>NUCLEOTIDE SEQUENCE [LARGE SCALE GENOMIC DNA]</scope>
    <source>
        <strain evidence="3 4">ATCC 30569</strain>
    </source>
</reference>
<feature type="non-terminal residue" evidence="3">
    <location>
        <position position="258"/>
    </location>
</feature>
<dbReference type="SUPFAM" id="SSF50985">
    <property type="entry name" value="RCC1/BLIP-II"/>
    <property type="match status" value="1"/>
</dbReference>
<evidence type="ECO:0000313" key="3">
    <source>
        <dbReference type="EMBL" id="KAG2370587.1"/>
    </source>
</evidence>
<dbReference type="GeneID" id="68092834"/>
<proteinExistence type="predicted"/>
<evidence type="ECO:0000256" key="2">
    <source>
        <dbReference type="PROSITE-ProRule" id="PRU00235"/>
    </source>
</evidence>
<feature type="repeat" description="RCC1" evidence="2">
    <location>
        <begin position="153"/>
        <end position="207"/>
    </location>
</feature>
<dbReference type="RefSeq" id="XP_044541451.1">
    <property type="nucleotide sequence ID" value="XM_044693279.1"/>
</dbReference>
<gene>
    <name evidence="3" type="ORF">C9374_000372</name>
</gene>
<dbReference type="InterPro" id="IPR051625">
    <property type="entry name" value="Signaling_Regulatory_Domain"/>
</dbReference>
<feature type="repeat" description="RCC1" evidence="2">
    <location>
        <begin position="98"/>
        <end position="152"/>
    </location>
</feature>
<dbReference type="Pfam" id="PF00415">
    <property type="entry name" value="RCC1"/>
    <property type="match status" value="3"/>
</dbReference>
<dbReference type="PROSITE" id="PS50012">
    <property type="entry name" value="RCC1_3"/>
    <property type="match status" value="2"/>
</dbReference>
<dbReference type="InterPro" id="IPR009091">
    <property type="entry name" value="RCC1/BLIP-II"/>
</dbReference>